<dbReference type="PANTHER" id="PTHR34504">
    <property type="entry name" value="ANTITOXIN HICB"/>
    <property type="match status" value="1"/>
</dbReference>
<sequence length="137" mass="15238">MKFLIAIHKDPGSSYGVTVPDFPGCHSAGPTVEQAIENTLEAIEGWIETSVAARDEVRFEPTSFEQLRNNPNYAGAFWAVVDVDPTKFDIEPEIVNISVPRFVLAQIDAYAKAHKESRSGFLVRAALENMRETETRV</sequence>
<protein>
    <recommendedName>
        <fullName evidence="1">HicB-like antitoxin of toxin-antitoxin system domain-containing protein</fullName>
    </recommendedName>
</protein>
<feature type="domain" description="HicB-like antitoxin of toxin-antitoxin system" evidence="1">
    <location>
        <begin position="3"/>
        <end position="126"/>
    </location>
</feature>
<dbReference type="AlphaFoldDB" id="A0AAW3NI67"/>
<dbReference type="SUPFAM" id="SSF143100">
    <property type="entry name" value="TTHA1013/TTHA0281-like"/>
    <property type="match status" value="1"/>
</dbReference>
<evidence type="ECO:0000313" key="2">
    <source>
        <dbReference type="EMBL" id="KVT56544.1"/>
    </source>
</evidence>
<dbReference type="InterPro" id="IPR031807">
    <property type="entry name" value="HicB-like"/>
</dbReference>
<accession>A0AAW3NI67</accession>
<gene>
    <name evidence="2" type="ORF">WK53_31825</name>
</gene>
<dbReference type="EMBL" id="LPDO01000054">
    <property type="protein sequence ID" value="KVT56544.1"/>
    <property type="molecule type" value="Genomic_DNA"/>
</dbReference>
<dbReference type="RefSeq" id="WP_059927823.1">
    <property type="nucleotide sequence ID" value="NZ_LPDO01000054.1"/>
</dbReference>
<dbReference type="InterPro" id="IPR035069">
    <property type="entry name" value="TTHA1013/TTHA0281-like"/>
</dbReference>
<evidence type="ECO:0000313" key="3">
    <source>
        <dbReference type="Proteomes" id="UP000056732"/>
    </source>
</evidence>
<proteinExistence type="predicted"/>
<reference evidence="2 3" key="1">
    <citation type="submission" date="2015-11" db="EMBL/GenBank/DDBJ databases">
        <title>Expanding the genomic diversity of Burkholderia species for the development of highly accurate diagnostics.</title>
        <authorList>
            <person name="Sahl J."/>
            <person name="Keim P."/>
            <person name="Wagner D."/>
        </authorList>
    </citation>
    <scope>NUCLEOTIDE SEQUENCE [LARGE SCALE GENOMIC DNA]</scope>
    <source>
        <strain evidence="2 3">MSMB1137WGS</strain>
    </source>
</reference>
<dbReference type="InterPro" id="IPR051404">
    <property type="entry name" value="TA_system_antitoxin"/>
</dbReference>
<evidence type="ECO:0000259" key="1">
    <source>
        <dbReference type="Pfam" id="PF15919"/>
    </source>
</evidence>
<dbReference type="Gene3D" id="3.30.160.250">
    <property type="match status" value="1"/>
</dbReference>
<dbReference type="Proteomes" id="UP000056732">
    <property type="component" value="Unassembled WGS sequence"/>
</dbReference>
<comment type="caution">
    <text evidence="2">The sequence shown here is derived from an EMBL/GenBank/DDBJ whole genome shotgun (WGS) entry which is preliminary data.</text>
</comment>
<name>A0AAW3NI67_9BURK</name>
<organism evidence="2 3">
    <name type="scientific">Burkholderia ubonensis</name>
    <dbReference type="NCBI Taxonomy" id="101571"/>
    <lineage>
        <taxon>Bacteria</taxon>
        <taxon>Pseudomonadati</taxon>
        <taxon>Pseudomonadota</taxon>
        <taxon>Betaproteobacteria</taxon>
        <taxon>Burkholderiales</taxon>
        <taxon>Burkholderiaceae</taxon>
        <taxon>Burkholderia</taxon>
        <taxon>Burkholderia cepacia complex</taxon>
    </lineage>
</organism>
<dbReference type="PANTHER" id="PTHR34504:SF2">
    <property type="entry name" value="UPF0150 PROTEIN SSL0259"/>
    <property type="match status" value="1"/>
</dbReference>
<dbReference type="Pfam" id="PF15919">
    <property type="entry name" value="HicB_lk_antitox"/>
    <property type="match status" value="1"/>
</dbReference>